<accession>A0A673Y4M1</accession>
<feature type="domain" description="TRPM SLOG" evidence="11">
    <location>
        <begin position="90"/>
        <end position="318"/>
    </location>
</feature>
<evidence type="ECO:0000259" key="10">
    <source>
        <dbReference type="Pfam" id="PF00520"/>
    </source>
</evidence>
<feature type="domain" description="TRPM-like" evidence="12">
    <location>
        <begin position="432"/>
        <end position="705"/>
    </location>
</feature>
<feature type="domain" description="Ion transport" evidence="10">
    <location>
        <begin position="799"/>
        <end position="1049"/>
    </location>
</feature>
<feature type="region of interest" description="Disordered" evidence="8">
    <location>
        <begin position="1190"/>
        <end position="1215"/>
    </location>
</feature>
<keyword evidence="14" id="KW-1185">Reference proteome</keyword>
<evidence type="ECO:0000256" key="3">
    <source>
        <dbReference type="ARBA" id="ARBA00022692"/>
    </source>
</evidence>
<feature type="transmembrane region" description="Helical" evidence="9">
    <location>
        <begin position="784"/>
        <end position="809"/>
    </location>
</feature>
<dbReference type="PANTHER" id="PTHR13800">
    <property type="entry name" value="TRANSIENT RECEPTOR POTENTIAL CATION CHANNEL, SUBFAMILY M, MEMBER 6"/>
    <property type="match status" value="1"/>
</dbReference>
<evidence type="ECO:0000256" key="5">
    <source>
        <dbReference type="ARBA" id="ARBA00023065"/>
    </source>
</evidence>
<feature type="region of interest" description="Disordered" evidence="8">
    <location>
        <begin position="754"/>
        <end position="774"/>
    </location>
</feature>
<keyword evidence="7" id="KW-0407">Ion channel</keyword>
<evidence type="ECO:0000259" key="11">
    <source>
        <dbReference type="Pfam" id="PF18139"/>
    </source>
</evidence>
<reference evidence="13" key="1">
    <citation type="submission" date="2025-08" db="UniProtKB">
        <authorList>
            <consortium name="Ensembl"/>
        </authorList>
    </citation>
    <scope>IDENTIFICATION</scope>
</reference>
<keyword evidence="6 9" id="KW-0472">Membrane</keyword>
<dbReference type="InterPro" id="IPR050927">
    <property type="entry name" value="TRPM"/>
</dbReference>
<dbReference type="GeneTree" id="ENSGT00940000158693"/>
<feature type="transmembrane region" description="Helical" evidence="9">
    <location>
        <begin position="1014"/>
        <end position="1036"/>
    </location>
</feature>
<feature type="transmembrane region" description="Helical" evidence="9">
    <location>
        <begin position="892"/>
        <end position="911"/>
    </location>
</feature>
<dbReference type="Pfam" id="PF18139">
    <property type="entry name" value="LSDAT_euk"/>
    <property type="match status" value="1"/>
</dbReference>
<dbReference type="InterPro" id="IPR057366">
    <property type="entry name" value="TRPM-like"/>
</dbReference>
<feature type="transmembrane region" description="Helical" evidence="9">
    <location>
        <begin position="869"/>
        <end position="886"/>
    </location>
</feature>
<feature type="transmembrane region" description="Helical" evidence="9">
    <location>
        <begin position="931"/>
        <end position="955"/>
    </location>
</feature>
<evidence type="ECO:0000259" key="12">
    <source>
        <dbReference type="Pfam" id="PF25508"/>
    </source>
</evidence>
<evidence type="ECO:0000313" key="14">
    <source>
        <dbReference type="Proteomes" id="UP000472277"/>
    </source>
</evidence>
<dbReference type="PANTHER" id="PTHR13800:SF47">
    <property type="entry name" value="TRANSIENT RECEPTOR POTENTIAL CATION CHANNEL SUBFAMILY M MEMBER 4 ISOFORM X1-RELATED"/>
    <property type="match status" value="1"/>
</dbReference>
<dbReference type="Pfam" id="PF00520">
    <property type="entry name" value="Ion_trans"/>
    <property type="match status" value="1"/>
</dbReference>
<dbReference type="InterPro" id="IPR041491">
    <property type="entry name" value="TRPM_SLOG"/>
</dbReference>
<dbReference type="GO" id="GO:0005227">
    <property type="term" value="F:calcium-activated cation channel activity"/>
    <property type="evidence" value="ECO:0007669"/>
    <property type="project" value="TreeGrafter"/>
</dbReference>
<evidence type="ECO:0000256" key="2">
    <source>
        <dbReference type="ARBA" id="ARBA00022448"/>
    </source>
</evidence>
<evidence type="ECO:0000313" key="13">
    <source>
        <dbReference type="Ensembl" id="ENSSTUP00000029384.1"/>
    </source>
</evidence>
<keyword evidence="3 9" id="KW-0812">Transmembrane</keyword>
<sequence length="1215" mass="138093">KVSQKKLEKNYWIPKIIKKRVCTTFVEDSFSNGRLCQCGGTRDTHDSVALGDYFSTAIVSHWDSSQHSSEYPTDAFGELEFAGASKRHSKFLRLSWDTPPSIVYTLMTAHWGLPPPNLVVSVVSGEGRAKVKTWVREVLRQGLVKASQSTGAWILTGGLREGVGRCVGEAVRDHATAASSVSLNKVVALGITPWGLVHNRQQLVNPQGSFPARYYFQNTSRDSCCLDNNYQAFLLVDDGSVGRRGGEAGFRARLEDYISHQRTGIWGSGSIDIPVLCMLISGETTMLERLDLSLRNSMPWLVLAGSGGVADLVSDVLESLSSAPPVLSSTEGEGEAGPSVDLKDRVAERVRKHFPSETEMDKLVERVLSIYLNRDLITVYHGEQEGPDDFDTVLLKALVGASKQRVSSEASPYTEELKLAVTWNRVDIAKSELFNGDIHWRYQDLEDSMTDALVNDKPQFVRLFTENGLNILDYLTYGRLESLYRSVADSSLAYVLLQRRLGERQGITGSQTMLLDVSPAKGSGGPPGGRRPANKFSLFEVSRVLEDLMGDVCQPFYHSPLGLENISSQRKALKRVSKLLRGDCAYQDKRCLFPWASLFVWAVLQNRNDMAVFFWEMAGESVLSALSGCKLLRELSKLESETETKLAMKELAQRFENLAHDVFSKCYQSSESRSFTLLIRKSPVWGGTTCLKMGMAADARLFFSHDGVQSLLSQIWWGDMKRSTEVWKLLLTFFCPVLMYTQLISFRELEEPGKPDEVAQGRDNDSTPNTPPKRPFVVSRWRQFWFAPVTSFLGNVLMYFLFLLLFAYVLLVDFKPPPPRGPASAECVLYFWVFTIVCEEIRETFLVGSMMWRQRMRKYVQDVWNKCDLTAIILFIIGLTCRMFQWSYEFGRAVLCVDYMVFTLHLIHIFAIHKQLGPKIIIVGKMMKDIFFFLFFLGVWLMAYGVANQALLYSYDPRPAWIFRRVFYRPYLHIFGQVPVEEIDVRKEWDTECTDNVTLIEGGAEPCRSHYANWLVIVLLVIYLLVTNILLINLLIAMFSYTFSKVQGQSDTYWKFQRYNLIVEYHSRPSLAPPFIILSHVHLFIKRYIRKVPSVKILHFVLELTGKAANRLMTWEAIQKENFLTAQSKIQRGSDSERLKRMSVKVDSVLKQMAETRDHDRRLRTLESELEYCSSALSWIVEALSQSNMVKPTRPPPTLRGTSQYTVHSESIQTS</sequence>
<keyword evidence="5" id="KW-0406">Ion transport</keyword>
<dbReference type="Proteomes" id="UP000472277">
    <property type="component" value="Chromosome 2"/>
</dbReference>
<reference evidence="13" key="2">
    <citation type="submission" date="2025-09" db="UniProtKB">
        <authorList>
            <consortium name="Ensembl"/>
        </authorList>
    </citation>
    <scope>IDENTIFICATION</scope>
</reference>
<name>A0A673Y4M1_SALTR</name>
<evidence type="ECO:0000256" key="7">
    <source>
        <dbReference type="ARBA" id="ARBA00023303"/>
    </source>
</evidence>
<gene>
    <name evidence="13" type="primary">LOC115162698</name>
</gene>
<dbReference type="Pfam" id="PF25508">
    <property type="entry name" value="TRPM2"/>
    <property type="match status" value="1"/>
</dbReference>
<evidence type="ECO:0000256" key="8">
    <source>
        <dbReference type="SAM" id="MobiDB-lite"/>
    </source>
</evidence>
<evidence type="ECO:0000256" key="1">
    <source>
        <dbReference type="ARBA" id="ARBA00004141"/>
    </source>
</evidence>
<evidence type="ECO:0000256" key="9">
    <source>
        <dbReference type="SAM" id="Phobius"/>
    </source>
</evidence>
<dbReference type="AlphaFoldDB" id="A0A673Y4M1"/>
<dbReference type="GO" id="GO:0099604">
    <property type="term" value="F:ligand-gated calcium channel activity"/>
    <property type="evidence" value="ECO:0007669"/>
    <property type="project" value="TreeGrafter"/>
</dbReference>
<dbReference type="Ensembl" id="ENSSTUT00000030755.1">
    <property type="protein sequence ID" value="ENSSTUP00000029384.1"/>
    <property type="gene ID" value="ENSSTUG00000012503.1"/>
</dbReference>
<proteinExistence type="predicted"/>
<evidence type="ECO:0000256" key="4">
    <source>
        <dbReference type="ARBA" id="ARBA00022989"/>
    </source>
</evidence>
<keyword evidence="4 9" id="KW-1133">Transmembrane helix</keyword>
<feature type="compositionally biased region" description="Polar residues" evidence="8">
    <location>
        <begin position="1200"/>
        <end position="1215"/>
    </location>
</feature>
<dbReference type="GO" id="GO:0005886">
    <property type="term" value="C:plasma membrane"/>
    <property type="evidence" value="ECO:0007669"/>
    <property type="project" value="TreeGrafter"/>
</dbReference>
<keyword evidence="2" id="KW-0813">Transport</keyword>
<feature type="compositionally biased region" description="Basic and acidic residues" evidence="8">
    <location>
        <begin position="754"/>
        <end position="765"/>
    </location>
</feature>
<protein>
    <submittedName>
        <fullName evidence="13">Transient receptor potential melastatin 4b3</fullName>
    </submittedName>
</protein>
<evidence type="ECO:0000256" key="6">
    <source>
        <dbReference type="ARBA" id="ARBA00023136"/>
    </source>
</evidence>
<dbReference type="InterPro" id="IPR005821">
    <property type="entry name" value="Ion_trans_dom"/>
</dbReference>
<comment type="subcellular location">
    <subcellularLocation>
        <location evidence="1">Membrane</location>
        <topology evidence="1">Multi-pass membrane protein</topology>
    </subcellularLocation>
</comment>
<organism evidence="13 14">
    <name type="scientific">Salmo trutta</name>
    <name type="common">Brown trout</name>
    <dbReference type="NCBI Taxonomy" id="8032"/>
    <lineage>
        <taxon>Eukaryota</taxon>
        <taxon>Metazoa</taxon>
        <taxon>Chordata</taxon>
        <taxon>Craniata</taxon>
        <taxon>Vertebrata</taxon>
        <taxon>Euteleostomi</taxon>
        <taxon>Actinopterygii</taxon>
        <taxon>Neopterygii</taxon>
        <taxon>Teleostei</taxon>
        <taxon>Protacanthopterygii</taxon>
        <taxon>Salmoniformes</taxon>
        <taxon>Salmonidae</taxon>
        <taxon>Salmoninae</taxon>
        <taxon>Salmo</taxon>
    </lineage>
</organism>